<comment type="caution">
    <text evidence="1">The sequence shown here is derived from an EMBL/GenBank/DDBJ whole genome shotgun (WGS) entry which is preliminary data.</text>
</comment>
<dbReference type="GO" id="GO:0016779">
    <property type="term" value="F:nucleotidyltransferase activity"/>
    <property type="evidence" value="ECO:0007669"/>
    <property type="project" value="UniProtKB-KW"/>
</dbReference>
<dbReference type="Gene3D" id="3.40.50.300">
    <property type="entry name" value="P-loop containing nucleotide triphosphate hydrolases"/>
    <property type="match status" value="1"/>
</dbReference>
<keyword evidence="1" id="KW-0808">Transferase</keyword>
<reference evidence="1" key="1">
    <citation type="journal article" date="2021" name="PeerJ">
        <title>Extensive microbial diversity within the chicken gut microbiome revealed by metagenomics and culture.</title>
        <authorList>
            <person name="Gilroy R."/>
            <person name="Ravi A."/>
            <person name="Getino M."/>
            <person name="Pursley I."/>
            <person name="Horton D.L."/>
            <person name="Alikhan N.F."/>
            <person name="Baker D."/>
            <person name="Gharbi K."/>
            <person name="Hall N."/>
            <person name="Watson M."/>
            <person name="Adriaenssens E.M."/>
            <person name="Foster-Nyarko E."/>
            <person name="Jarju S."/>
            <person name="Secka A."/>
            <person name="Antonio M."/>
            <person name="Oren A."/>
            <person name="Chaudhuri R.R."/>
            <person name="La Ragione R."/>
            <person name="Hildebrand F."/>
            <person name="Pallen M.J."/>
        </authorList>
    </citation>
    <scope>NUCLEOTIDE SEQUENCE</scope>
    <source>
        <strain evidence="1">CHK179-5677</strain>
    </source>
</reference>
<dbReference type="InterPro" id="IPR003203">
    <property type="entry name" value="CobU/CobP"/>
</dbReference>
<dbReference type="GO" id="GO:0009236">
    <property type="term" value="P:cobalamin biosynthetic process"/>
    <property type="evidence" value="ECO:0007669"/>
    <property type="project" value="InterPro"/>
</dbReference>
<reference evidence="1" key="2">
    <citation type="submission" date="2021-09" db="EMBL/GenBank/DDBJ databases">
        <authorList>
            <person name="Gilroy R."/>
        </authorList>
    </citation>
    <scope>NUCLEOTIDE SEQUENCE</scope>
    <source>
        <strain evidence="1">CHK179-5677</strain>
    </source>
</reference>
<protein>
    <submittedName>
        <fullName evidence="1">Bifunctional adenosylcobinamide kinase/adenosylcobinamide-phosphate guanylyltransferase</fullName>
    </submittedName>
</protein>
<evidence type="ECO:0000313" key="2">
    <source>
        <dbReference type="Proteomes" id="UP000760668"/>
    </source>
</evidence>
<dbReference type="SUPFAM" id="SSF52540">
    <property type="entry name" value="P-loop containing nucleoside triphosphate hydrolases"/>
    <property type="match status" value="1"/>
</dbReference>
<keyword evidence="1" id="KW-0548">Nucleotidyltransferase</keyword>
<dbReference type="GO" id="GO:0043752">
    <property type="term" value="F:adenosylcobinamide kinase activity"/>
    <property type="evidence" value="ECO:0007669"/>
    <property type="project" value="InterPro"/>
</dbReference>
<sequence length="126" mass="13343">MRLIIGGAGQGKLDYALNKTGADPAAVALDPAQAADKPILYHLEAWVKANPAVDHLAALEELLAVNPGIVILCDEVGCGVVPIAREERAWREAVGRLCCALAQRADAVERIFCGIPMTLKGDSAWN</sequence>
<organism evidence="1 2">
    <name type="scientific">Pseudoflavonifractor capillosus</name>
    <dbReference type="NCBI Taxonomy" id="106588"/>
    <lineage>
        <taxon>Bacteria</taxon>
        <taxon>Bacillati</taxon>
        <taxon>Bacillota</taxon>
        <taxon>Clostridia</taxon>
        <taxon>Eubacteriales</taxon>
        <taxon>Oscillospiraceae</taxon>
        <taxon>Pseudoflavonifractor</taxon>
    </lineage>
</organism>
<dbReference type="RefSeq" id="WP_295368466.1">
    <property type="nucleotide sequence ID" value="NZ_DYUC01000021.1"/>
</dbReference>
<proteinExistence type="predicted"/>
<dbReference type="AlphaFoldDB" id="A0A921SRZ7"/>
<accession>A0A921SRZ7</accession>
<name>A0A921SRZ7_9FIRM</name>
<evidence type="ECO:0000313" key="1">
    <source>
        <dbReference type="EMBL" id="HJG85898.1"/>
    </source>
</evidence>
<dbReference type="EMBL" id="DYUC01000021">
    <property type="protein sequence ID" value="HJG85898.1"/>
    <property type="molecule type" value="Genomic_DNA"/>
</dbReference>
<dbReference type="Proteomes" id="UP000760668">
    <property type="component" value="Unassembled WGS sequence"/>
</dbReference>
<dbReference type="InterPro" id="IPR027417">
    <property type="entry name" value="P-loop_NTPase"/>
</dbReference>
<dbReference type="GO" id="GO:0000166">
    <property type="term" value="F:nucleotide binding"/>
    <property type="evidence" value="ECO:0007669"/>
    <property type="project" value="InterPro"/>
</dbReference>
<keyword evidence="1" id="KW-0418">Kinase</keyword>
<gene>
    <name evidence="1" type="ORF">K8V01_02540</name>
</gene>
<dbReference type="Pfam" id="PF02283">
    <property type="entry name" value="CobU"/>
    <property type="match status" value="1"/>
</dbReference>